<keyword evidence="2" id="KW-1185">Reference proteome</keyword>
<dbReference type="GO" id="GO:0043531">
    <property type="term" value="F:ADP binding"/>
    <property type="evidence" value="ECO:0007669"/>
    <property type="project" value="InterPro"/>
</dbReference>
<dbReference type="KEGG" id="smo:SELMODRAFT_429055"/>
<dbReference type="Gene3D" id="1.10.8.430">
    <property type="entry name" value="Helical domain of apoptotic protease-activating factors"/>
    <property type="match status" value="1"/>
</dbReference>
<dbReference type="InterPro" id="IPR032675">
    <property type="entry name" value="LRR_dom_sf"/>
</dbReference>
<dbReference type="InterPro" id="IPR027417">
    <property type="entry name" value="P-loop_NTPase"/>
</dbReference>
<dbReference type="GO" id="GO:0006952">
    <property type="term" value="P:defense response"/>
    <property type="evidence" value="ECO:0007669"/>
    <property type="project" value="InterPro"/>
</dbReference>
<protein>
    <submittedName>
        <fullName evidence="1">Uncharacterized protein</fullName>
    </submittedName>
</protein>
<proteinExistence type="predicted"/>
<dbReference type="SUPFAM" id="SSF52047">
    <property type="entry name" value="RNI-like"/>
    <property type="match status" value="1"/>
</dbReference>
<dbReference type="SUPFAM" id="SSF52540">
    <property type="entry name" value="P-loop containing nucleoside triphosphate hydrolases"/>
    <property type="match status" value="1"/>
</dbReference>
<dbReference type="Gramene" id="EFJ08302">
    <property type="protein sequence ID" value="EFJ08302"/>
    <property type="gene ID" value="SELMODRAFT_429055"/>
</dbReference>
<dbReference type="eggNOG" id="ENOG502SUHE">
    <property type="taxonomic scope" value="Eukaryota"/>
</dbReference>
<dbReference type="PRINTS" id="PR00364">
    <property type="entry name" value="DISEASERSIST"/>
</dbReference>
<dbReference type="Gene3D" id="3.40.50.10140">
    <property type="entry name" value="Toll/interleukin-1 receptor homology (TIR) domain"/>
    <property type="match status" value="1"/>
</dbReference>
<organism evidence="2">
    <name type="scientific">Selaginella moellendorffii</name>
    <name type="common">Spikemoss</name>
    <dbReference type="NCBI Taxonomy" id="88036"/>
    <lineage>
        <taxon>Eukaryota</taxon>
        <taxon>Viridiplantae</taxon>
        <taxon>Streptophyta</taxon>
        <taxon>Embryophyta</taxon>
        <taxon>Tracheophyta</taxon>
        <taxon>Lycopodiopsida</taxon>
        <taxon>Selaginellales</taxon>
        <taxon>Selaginellaceae</taxon>
        <taxon>Selaginella</taxon>
    </lineage>
</organism>
<dbReference type="Gene3D" id="3.80.10.10">
    <property type="entry name" value="Ribonuclease Inhibitor"/>
    <property type="match status" value="1"/>
</dbReference>
<dbReference type="PANTHER" id="PTHR11017:SF385">
    <property type="entry name" value="DISEASE RESISTANCE PROTEIN (TIR-NBS-LRR CLASS)-RELATED"/>
    <property type="match status" value="1"/>
</dbReference>
<dbReference type="EMBL" id="GL377675">
    <property type="protein sequence ID" value="EFJ08302.1"/>
    <property type="molecule type" value="Genomic_DNA"/>
</dbReference>
<dbReference type="Proteomes" id="UP000001514">
    <property type="component" value="Unassembled WGS sequence"/>
</dbReference>
<name>D8T4X2_SELML</name>
<gene>
    <name evidence="1" type="ORF">SELMODRAFT_429055</name>
</gene>
<dbReference type="InterPro" id="IPR035897">
    <property type="entry name" value="Toll_tir_struct_dom_sf"/>
</dbReference>
<dbReference type="InParanoid" id="D8T4X2"/>
<dbReference type="PANTHER" id="PTHR11017">
    <property type="entry name" value="LEUCINE-RICH REPEAT-CONTAINING PROTEIN"/>
    <property type="match status" value="1"/>
</dbReference>
<sequence length="936" mass="106631">MAAIKYEVFISHRGPDAKLSFADSLNQELKRQHVHSLTRKSCNQDKESPVNYSGHRGMPISMSLFSLPSLQNQHGATQKFLRLSKPWRCSRIAKSFILSFMESTLRHGYRDSFAALTAKGRATEEEVQEWIAAFTTVSMISGHVVDLNELSSIIQSFLRLTCCLVCRQTSATTAKIAKDIFEFLLNASGGEDDDPSENGVNVLLVLDDVESHAYLLKLLPPLGRSSRVIVTSQDRDTLRSLTFIHAVGQLKHEDARMLFEQHAKPDAGLDRSLVEEIVGECKGVPLVLEMAGLMLQGSATGEAPRAKVSRASVCWIWEAMEDVEESMMNHDIKVLLDKHLLRLESLKLMPYHDLIRDMAHEEVNRESQSIGERSRMWNYKDADKLLTRSMRRDSAVNIDGGFKQMPYLNYLSWRGMTLDSSLRHSSPASKTNISFLDLSGSNINRLWDDHDEHKVVMDKLVELVLDKCKSLTTIKHVELSKISDLTELSPDFGKLVSLEELILKNCKEFSMLPQGFENLKNLLKLDLEGCALVQLPHAFGGLGSLKRLNIAYSRIQAVPLSISYLDKTEQLRLDHCFLLTKALANANHCNVFISVVAKFTSPPVIWRLTPGCKNQLAVPVHLNNSEAIEPLVPMQDVILLEETVSGFKPVQAIVIQLVAHDQGWSDYEHLHGRYTGNSYFEIRVSRGGIYTYTIVFSRHSDGHDLCLFRNNLPGTAAGLFSHDPQFMAELKWQHWRYTVADWLPCWFELRKLAPLDLAHTEFTFLLWENKQVVVEKVVNEQEEESVSFPRYRHVEVSSAEFRQFFNSCATVRNSRAHPWLDLDRQGALPTHGWSQQLIRLKLLAKGPICVSGIWLQLNMERDECFQAQEWPKRWHKRDQRPFFRLAYRSHLYSGCKLGGRRHFKKGDANAHLLEQNGGWHIFYSIGFNLSTKKKVL</sequence>
<dbReference type="InterPro" id="IPR042197">
    <property type="entry name" value="Apaf_helical"/>
</dbReference>
<accession>D8T4X2</accession>
<dbReference type="FunCoup" id="D8T4X2">
    <property type="interactions" value="276"/>
</dbReference>
<reference evidence="1 2" key="1">
    <citation type="journal article" date="2011" name="Science">
        <title>The Selaginella genome identifies genetic changes associated with the evolution of vascular plants.</title>
        <authorList>
            <person name="Banks J.A."/>
            <person name="Nishiyama T."/>
            <person name="Hasebe M."/>
            <person name="Bowman J.L."/>
            <person name="Gribskov M."/>
            <person name="dePamphilis C."/>
            <person name="Albert V.A."/>
            <person name="Aono N."/>
            <person name="Aoyama T."/>
            <person name="Ambrose B.A."/>
            <person name="Ashton N.W."/>
            <person name="Axtell M.J."/>
            <person name="Barker E."/>
            <person name="Barker M.S."/>
            <person name="Bennetzen J.L."/>
            <person name="Bonawitz N.D."/>
            <person name="Chapple C."/>
            <person name="Cheng C."/>
            <person name="Correa L.G."/>
            <person name="Dacre M."/>
            <person name="DeBarry J."/>
            <person name="Dreyer I."/>
            <person name="Elias M."/>
            <person name="Engstrom E.M."/>
            <person name="Estelle M."/>
            <person name="Feng L."/>
            <person name="Finet C."/>
            <person name="Floyd S.K."/>
            <person name="Frommer W.B."/>
            <person name="Fujita T."/>
            <person name="Gramzow L."/>
            <person name="Gutensohn M."/>
            <person name="Harholt J."/>
            <person name="Hattori M."/>
            <person name="Heyl A."/>
            <person name="Hirai T."/>
            <person name="Hiwatashi Y."/>
            <person name="Ishikawa M."/>
            <person name="Iwata M."/>
            <person name="Karol K.G."/>
            <person name="Koehler B."/>
            <person name="Kolukisaoglu U."/>
            <person name="Kubo M."/>
            <person name="Kurata T."/>
            <person name="Lalonde S."/>
            <person name="Li K."/>
            <person name="Li Y."/>
            <person name="Litt A."/>
            <person name="Lyons E."/>
            <person name="Manning G."/>
            <person name="Maruyama T."/>
            <person name="Michael T.P."/>
            <person name="Mikami K."/>
            <person name="Miyazaki S."/>
            <person name="Morinaga S."/>
            <person name="Murata T."/>
            <person name="Mueller-Roeber B."/>
            <person name="Nelson D.R."/>
            <person name="Obara M."/>
            <person name="Oguri Y."/>
            <person name="Olmstead R.G."/>
            <person name="Onodera N."/>
            <person name="Petersen B.L."/>
            <person name="Pils B."/>
            <person name="Prigge M."/>
            <person name="Rensing S.A."/>
            <person name="Riano-Pachon D.M."/>
            <person name="Roberts A.W."/>
            <person name="Sato Y."/>
            <person name="Scheller H.V."/>
            <person name="Schulz B."/>
            <person name="Schulz C."/>
            <person name="Shakirov E.V."/>
            <person name="Shibagaki N."/>
            <person name="Shinohara N."/>
            <person name="Shippen D.E."/>
            <person name="Soerensen I."/>
            <person name="Sotooka R."/>
            <person name="Sugimoto N."/>
            <person name="Sugita M."/>
            <person name="Sumikawa N."/>
            <person name="Tanurdzic M."/>
            <person name="Theissen G."/>
            <person name="Ulvskov P."/>
            <person name="Wakazuki S."/>
            <person name="Weng J.K."/>
            <person name="Willats W.W."/>
            <person name="Wipf D."/>
            <person name="Wolf P.G."/>
            <person name="Yang L."/>
            <person name="Zimmer A.D."/>
            <person name="Zhu Q."/>
            <person name="Mitros T."/>
            <person name="Hellsten U."/>
            <person name="Loque D."/>
            <person name="Otillar R."/>
            <person name="Salamov A."/>
            <person name="Schmutz J."/>
            <person name="Shapiro H."/>
            <person name="Lindquist E."/>
            <person name="Lucas S."/>
            <person name="Rokhsar D."/>
            <person name="Grigoriev I.V."/>
        </authorList>
    </citation>
    <scope>NUCLEOTIDE SEQUENCE [LARGE SCALE GENOMIC DNA]</scope>
</reference>
<dbReference type="AlphaFoldDB" id="D8T4X2"/>
<evidence type="ECO:0000313" key="1">
    <source>
        <dbReference type="EMBL" id="EFJ08302.1"/>
    </source>
</evidence>
<evidence type="ECO:0000313" key="2">
    <source>
        <dbReference type="Proteomes" id="UP000001514"/>
    </source>
</evidence>
<dbReference type="InterPro" id="IPR044974">
    <property type="entry name" value="Disease_R_plants"/>
</dbReference>
<dbReference type="HOGENOM" id="CLU_313192_0_0_1"/>